<proteinExistence type="inferred from homology"/>
<evidence type="ECO:0000256" key="3">
    <source>
        <dbReference type="ARBA" id="ARBA00020983"/>
    </source>
</evidence>
<evidence type="ECO:0000256" key="5">
    <source>
        <dbReference type="ARBA" id="ARBA00022927"/>
    </source>
</evidence>
<organism evidence="9 10">
    <name type="scientific">Cladobotryum mycophilum</name>
    <dbReference type="NCBI Taxonomy" id="491253"/>
    <lineage>
        <taxon>Eukaryota</taxon>
        <taxon>Fungi</taxon>
        <taxon>Dikarya</taxon>
        <taxon>Ascomycota</taxon>
        <taxon>Pezizomycotina</taxon>
        <taxon>Sordariomycetes</taxon>
        <taxon>Hypocreomycetidae</taxon>
        <taxon>Hypocreales</taxon>
        <taxon>Hypocreaceae</taxon>
        <taxon>Cladobotryum</taxon>
    </lineage>
</organism>
<dbReference type="Pfam" id="PF04124">
    <property type="entry name" value="Dor1"/>
    <property type="match status" value="2"/>
</dbReference>
<evidence type="ECO:0000313" key="10">
    <source>
        <dbReference type="Proteomes" id="UP001338125"/>
    </source>
</evidence>
<dbReference type="InterPro" id="IPR007255">
    <property type="entry name" value="COG8"/>
</dbReference>
<keyword evidence="4" id="KW-0813">Transport</keyword>
<dbReference type="EMBL" id="JAVFKD010000016">
    <property type="protein sequence ID" value="KAK5987718.1"/>
    <property type="molecule type" value="Genomic_DNA"/>
</dbReference>
<dbReference type="PANTHER" id="PTHR21311:SF0">
    <property type="entry name" value="CONSERVED OLIGOMERIC GOLGI COMPLEX SUBUNIT 8"/>
    <property type="match status" value="1"/>
</dbReference>
<evidence type="ECO:0000256" key="1">
    <source>
        <dbReference type="ARBA" id="ARBA00004395"/>
    </source>
</evidence>
<gene>
    <name evidence="9" type="ORF">PT974_11850</name>
</gene>
<comment type="subcellular location">
    <subcellularLocation>
        <location evidence="1">Golgi apparatus membrane</location>
        <topology evidence="1">Peripheral membrane protein</topology>
    </subcellularLocation>
</comment>
<reference evidence="9 10" key="1">
    <citation type="submission" date="2024-01" db="EMBL/GenBank/DDBJ databases">
        <title>Complete genome of Cladobotryum mycophilum ATHUM6906.</title>
        <authorList>
            <person name="Christinaki A.C."/>
            <person name="Myridakis A.I."/>
            <person name="Kouvelis V.N."/>
        </authorList>
    </citation>
    <scope>NUCLEOTIDE SEQUENCE [LARGE SCALE GENOMIC DNA]</scope>
    <source>
        <strain evidence="9 10">ATHUM6906</strain>
    </source>
</reference>
<protein>
    <recommendedName>
        <fullName evidence="3">Conserved oligomeric Golgi complex subunit 8</fullName>
    </recommendedName>
    <alternativeName>
        <fullName evidence="8">Component of oligomeric Golgi complex 8</fullName>
    </alternativeName>
</protein>
<keyword evidence="5" id="KW-0653">Protein transport</keyword>
<dbReference type="PANTHER" id="PTHR21311">
    <property type="entry name" value="CONSERVED OLIGOMERIC GOLGI COMPLEX COMPONENT 8"/>
    <property type="match status" value="1"/>
</dbReference>
<comment type="caution">
    <text evidence="9">The sequence shown here is derived from an EMBL/GenBank/DDBJ whole genome shotgun (WGS) entry which is preliminary data.</text>
</comment>
<keyword evidence="7" id="KW-0472">Membrane</keyword>
<dbReference type="Proteomes" id="UP001338125">
    <property type="component" value="Unassembled WGS sequence"/>
</dbReference>
<name>A0ABR0S6I5_9HYPO</name>
<comment type="similarity">
    <text evidence="2">Belongs to the COG8 family.</text>
</comment>
<evidence type="ECO:0000256" key="8">
    <source>
        <dbReference type="ARBA" id="ARBA00031347"/>
    </source>
</evidence>
<evidence type="ECO:0000256" key="6">
    <source>
        <dbReference type="ARBA" id="ARBA00023034"/>
    </source>
</evidence>
<evidence type="ECO:0000256" key="7">
    <source>
        <dbReference type="ARBA" id="ARBA00023136"/>
    </source>
</evidence>
<evidence type="ECO:0000256" key="2">
    <source>
        <dbReference type="ARBA" id="ARBA00006419"/>
    </source>
</evidence>
<evidence type="ECO:0000256" key="4">
    <source>
        <dbReference type="ARBA" id="ARBA00022448"/>
    </source>
</evidence>
<evidence type="ECO:0000313" key="9">
    <source>
        <dbReference type="EMBL" id="KAK5987718.1"/>
    </source>
</evidence>
<sequence length="409" mass="44707">MAEALRDLLGTGQQNDAATLDYVAYLAEQPVDFLQSSEPHILAQRSHSVLLSIQGLSKKSHKLIVDSAAKHASLRDTLPNLACRATELKRSVPQLDSKVDYFSSNFSKLGESKAVARRKQALKLLENADRLVDLMQVPPLLVSAINATPLGYASTLDLHAHVRRLGALYPDSQLISSVLDEADTAIHQLAGELINALKATGLKLAAAIRTVGWLKRIIPDLASGIFVDDALPAIFLVCRMVIFLETLSALEPLRQLADEERIRQAKASQSWSGGQQTERYLKRFIEVFREHSFSIVSISKSVGASLTNPSDNGSDDLCPLPSALSTFPLQLIDLLLETLRIYLPAVKDQASRESILTQVLYCAGSLGRLGADFGILLASIGVDEWVDLVKRHRLLAGRLESVIGDYRNA</sequence>
<keyword evidence="6" id="KW-0333">Golgi apparatus</keyword>
<keyword evidence="10" id="KW-1185">Reference proteome</keyword>
<accession>A0ABR0S6I5</accession>